<evidence type="ECO:0000313" key="1">
    <source>
        <dbReference type="EMBL" id="SIS95678.1"/>
    </source>
</evidence>
<proteinExistence type="predicted"/>
<name>A0A1N7NBN5_9RHOB</name>
<reference evidence="1 2" key="1">
    <citation type="submission" date="2017-01" db="EMBL/GenBank/DDBJ databases">
        <authorList>
            <person name="Mah S.A."/>
            <person name="Swanson W.J."/>
            <person name="Moy G.W."/>
            <person name="Vacquier V.D."/>
        </authorList>
    </citation>
    <scope>NUCLEOTIDE SEQUENCE [LARGE SCALE GENOMIC DNA]</scope>
    <source>
        <strain evidence="1 2">DSM 26375</strain>
    </source>
</reference>
<keyword evidence="2" id="KW-1185">Reference proteome</keyword>
<protein>
    <submittedName>
        <fullName evidence="1">Predicted N-formylglutamate amidohydrolase</fullName>
    </submittedName>
</protein>
<dbReference type="STRING" id="1086013.SAMN05421774_103270"/>
<dbReference type="GO" id="GO:0016787">
    <property type="term" value="F:hydrolase activity"/>
    <property type="evidence" value="ECO:0007669"/>
    <property type="project" value="UniProtKB-KW"/>
</dbReference>
<evidence type="ECO:0000313" key="2">
    <source>
        <dbReference type="Proteomes" id="UP000186141"/>
    </source>
</evidence>
<dbReference type="InterPro" id="IPR007709">
    <property type="entry name" value="N-FG_amidohydro"/>
</dbReference>
<keyword evidence="1" id="KW-0378">Hydrolase</keyword>
<accession>A0A1N7NBN5</accession>
<dbReference type="RefSeq" id="WP_076530753.1">
    <property type="nucleotide sequence ID" value="NZ_BMEH01000003.1"/>
</dbReference>
<dbReference type="OrthoDB" id="9815326at2"/>
<dbReference type="SUPFAM" id="SSF53187">
    <property type="entry name" value="Zn-dependent exopeptidases"/>
    <property type="match status" value="1"/>
</dbReference>
<organism evidence="1 2">
    <name type="scientific">Gemmobacter megaterium</name>
    <dbReference type="NCBI Taxonomy" id="1086013"/>
    <lineage>
        <taxon>Bacteria</taxon>
        <taxon>Pseudomonadati</taxon>
        <taxon>Pseudomonadota</taxon>
        <taxon>Alphaproteobacteria</taxon>
        <taxon>Rhodobacterales</taxon>
        <taxon>Paracoccaceae</taxon>
        <taxon>Gemmobacter</taxon>
    </lineage>
</organism>
<dbReference type="Pfam" id="PF05013">
    <property type="entry name" value="FGase"/>
    <property type="match status" value="1"/>
</dbReference>
<dbReference type="Gene3D" id="3.40.630.40">
    <property type="entry name" value="Zn-dependent exopeptidases"/>
    <property type="match status" value="1"/>
</dbReference>
<dbReference type="EMBL" id="FTOT01000003">
    <property type="protein sequence ID" value="SIS95678.1"/>
    <property type="molecule type" value="Genomic_DNA"/>
</dbReference>
<sequence>MTPDVLNPQGHLPGLIVVDHAGTAIPDALGPLGLAPHWRSTHHFCDLGVADLAHALAQRLDVPVVLCPVSRLVIDVNRWLEDPRSILSDVDGEAIPGNLDLPAAMRSARAEQVFWPYHARVGHIWGQQMARHARPFFFALHSCTRVFGGVRRPWDGGTIWHESPAMSDTILHSLRQDSSLTLGDNQPYSGHAGIYTIDRHCFGTGLPACGFEVTNDQLETPADIALWADRLARALHMVMQQGPAP</sequence>
<gene>
    <name evidence="1" type="ORF">SAMN05421774_103270</name>
</gene>
<dbReference type="AlphaFoldDB" id="A0A1N7NBN5"/>
<dbReference type="Proteomes" id="UP000186141">
    <property type="component" value="Unassembled WGS sequence"/>
</dbReference>